<dbReference type="SMART" id="SM00347">
    <property type="entry name" value="HTH_MARR"/>
    <property type="match status" value="1"/>
</dbReference>
<protein>
    <submittedName>
        <fullName evidence="2">MarR family winged helix-turn-helix transcriptional regulator</fullName>
    </submittedName>
</protein>
<accession>A0AAW9RHM5</accession>
<dbReference type="InterPro" id="IPR036388">
    <property type="entry name" value="WH-like_DNA-bd_sf"/>
</dbReference>
<dbReference type="GO" id="GO:0006950">
    <property type="term" value="P:response to stress"/>
    <property type="evidence" value="ECO:0007669"/>
    <property type="project" value="TreeGrafter"/>
</dbReference>
<dbReference type="InterPro" id="IPR036390">
    <property type="entry name" value="WH_DNA-bd_sf"/>
</dbReference>
<dbReference type="InterPro" id="IPR039422">
    <property type="entry name" value="MarR/SlyA-like"/>
</dbReference>
<evidence type="ECO:0000259" key="1">
    <source>
        <dbReference type="PROSITE" id="PS50995"/>
    </source>
</evidence>
<organism evidence="2 3">
    <name type="scientific">Microbaculum marinum</name>
    <dbReference type="NCBI Taxonomy" id="1764581"/>
    <lineage>
        <taxon>Bacteria</taxon>
        <taxon>Pseudomonadati</taxon>
        <taxon>Pseudomonadota</taxon>
        <taxon>Alphaproteobacteria</taxon>
        <taxon>Hyphomicrobiales</taxon>
        <taxon>Tepidamorphaceae</taxon>
        <taxon>Microbaculum</taxon>
    </lineage>
</organism>
<dbReference type="EMBL" id="JAZHOF010000003">
    <property type="protein sequence ID" value="MEJ8571697.1"/>
    <property type="molecule type" value="Genomic_DNA"/>
</dbReference>
<evidence type="ECO:0000313" key="3">
    <source>
        <dbReference type="Proteomes" id="UP001378188"/>
    </source>
</evidence>
<dbReference type="SUPFAM" id="SSF46785">
    <property type="entry name" value="Winged helix' DNA-binding domain"/>
    <property type="match status" value="1"/>
</dbReference>
<sequence length="179" mass="18929">MTDKHDPDKRDAEIPEGARRGDGRVAALADLSCTGYRLRKAARRVTALYDTALAPAGLTVTQFSILAMIATGGPRPMSGLADAMGMDASTLTRTLKRLIDGGDVEIVAGSDRRTKLVALTDRGQETVAAAVPYWRAAQKRVERAMGGEIATLHQLLRKVSAAADPEEFRAAADAPAGQG</sequence>
<dbReference type="GO" id="GO:0003700">
    <property type="term" value="F:DNA-binding transcription factor activity"/>
    <property type="evidence" value="ECO:0007669"/>
    <property type="project" value="InterPro"/>
</dbReference>
<dbReference type="Pfam" id="PF12802">
    <property type="entry name" value="MarR_2"/>
    <property type="match status" value="1"/>
</dbReference>
<dbReference type="Proteomes" id="UP001378188">
    <property type="component" value="Unassembled WGS sequence"/>
</dbReference>
<keyword evidence="3" id="KW-1185">Reference proteome</keyword>
<gene>
    <name evidence="2" type="ORF">V3328_09455</name>
</gene>
<dbReference type="PROSITE" id="PS50995">
    <property type="entry name" value="HTH_MARR_2"/>
    <property type="match status" value="1"/>
</dbReference>
<dbReference type="RefSeq" id="WP_340329391.1">
    <property type="nucleotide sequence ID" value="NZ_JAZHOF010000003.1"/>
</dbReference>
<dbReference type="AlphaFoldDB" id="A0AAW9RHM5"/>
<feature type="domain" description="HTH marR-type" evidence="1">
    <location>
        <begin position="31"/>
        <end position="161"/>
    </location>
</feature>
<name>A0AAW9RHM5_9HYPH</name>
<comment type="caution">
    <text evidence="2">The sequence shown here is derived from an EMBL/GenBank/DDBJ whole genome shotgun (WGS) entry which is preliminary data.</text>
</comment>
<reference evidence="2 3" key="1">
    <citation type="submission" date="2024-02" db="EMBL/GenBank/DDBJ databases">
        <title>Genome analysis and characterization of Microbaculum marinisediminis sp. nov., isolated from marine sediment.</title>
        <authorList>
            <person name="Du Z.-J."/>
            <person name="Ye Y.-Q."/>
            <person name="Zhang Z.-R."/>
            <person name="Yuan S.-M."/>
            <person name="Zhang X.-Y."/>
        </authorList>
    </citation>
    <scope>NUCLEOTIDE SEQUENCE [LARGE SCALE GENOMIC DNA]</scope>
    <source>
        <strain evidence="2 3">SDUM1044001</strain>
    </source>
</reference>
<dbReference type="PANTHER" id="PTHR33164:SF105">
    <property type="entry name" value="TRANSCRIPTIONAL REPRESSOR PROTEIN-RELATED"/>
    <property type="match status" value="1"/>
</dbReference>
<dbReference type="PANTHER" id="PTHR33164">
    <property type="entry name" value="TRANSCRIPTIONAL REGULATOR, MARR FAMILY"/>
    <property type="match status" value="1"/>
</dbReference>
<dbReference type="InterPro" id="IPR000835">
    <property type="entry name" value="HTH_MarR-typ"/>
</dbReference>
<dbReference type="Gene3D" id="1.10.10.10">
    <property type="entry name" value="Winged helix-like DNA-binding domain superfamily/Winged helix DNA-binding domain"/>
    <property type="match status" value="1"/>
</dbReference>
<evidence type="ECO:0000313" key="2">
    <source>
        <dbReference type="EMBL" id="MEJ8571697.1"/>
    </source>
</evidence>
<proteinExistence type="predicted"/>